<evidence type="ECO:0000256" key="1">
    <source>
        <dbReference type="SAM" id="MobiDB-lite"/>
    </source>
</evidence>
<accession>A0A9Q9IJ59</accession>
<feature type="compositionally biased region" description="Low complexity" evidence="1">
    <location>
        <begin position="1"/>
        <end position="25"/>
    </location>
</feature>
<dbReference type="OrthoDB" id="5187715at2"/>
<dbReference type="RefSeq" id="WP_033357578.1">
    <property type="nucleotide sequence ID" value="NZ_CP073767.1"/>
</dbReference>
<evidence type="ECO:0000313" key="4">
    <source>
        <dbReference type="Proteomes" id="UP001058003"/>
    </source>
</evidence>
<keyword evidence="2" id="KW-0812">Transmembrane</keyword>
<keyword evidence="2" id="KW-1133">Transmembrane helix</keyword>
<dbReference type="Proteomes" id="UP001058003">
    <property type="component" value="Chromosome"/>
</dbReference>
<gene>
    <name evidence="3" type="ORF">Daura_47480</name>
</gene>
<reference evidence="3" key="1">
    <citation type="submission" date="2021-04" db="EMBL/GenBank/DDBJ databases">
        <title>Dactylosporangium aurantiacum NRRL B-8018 full assembly.</title>
        <authorList>
            <person name="Hartkoorn R.C."/>
            <person name="Beaudoing E."/>
            <person name="Hot D."/>
        </authorList>
    </citation>
    <scope>NUCLEOTIDE SEQUENCE</scope>
    <source>
        <strain evidence="3">NRRL B-8018</strain>
    </source>
</reference>
<keyword evidence="2" id="KW-0472">Membrane</keyword>
<feature type="region of interest" description="Disordered" evidence="1">
    <location>
        <begin position="1"/>
        <end position="39"/>
    </location>
</feature>
<evidence type="ECO:0000313" key="3">
    <source>
        <dbReference type="EMBL" id="UWZ54043.1"/>
    </source>
</evidence>
<sequence length="179" mass="19262">MQQRTRPGGRGAPTRGSGPRGVQRAGAGGAGRAPARQAVARRAVSSGGAALRTRAPQPRRFTSRAVVLGLVLLVLLLAYAYPVRVYLAQQAEITALEQSQERQTAKIAEMAARAAKWDDREYVISQARQRLHMVLPGEKPFVVVDPARSQQADPAAIPGAEKASRPWYGKLWSSVEAAD</sequence>
<dbReference type="InterPro" id="IPR007060">
    <property type="entry name" value="FtsL/DivIC"/>
</dbReference>
<name>A0A9Q9IJ59_9ACTN</name>
<proteinExistence type="predicted"/>
<keyword evidence="4" id="KW-1185">Reference proteome</keyword>
<dbReference type="KEGG" id="daur:Daura_47480"/>
<protein>
    <submittedName>
        <fullName evidence="3">Septum formation initiator family protein</fullName>
    </submittedName>
</protein>
<dbReference type="AlphaFoldDB" id="A0A9Q9IJ59"/>
<organism evidence="3 4">
    <name type="scientific">Dactylosporangium aurantiacum</name>
    <dbReference type="NCBI Taxonomy" id="35754"/>
    <lineage>
        <taxon>Bacteria</taxon>
        <taxon>Bacillati</taxon>
        <taxon>Actinomycetota</taxon>
        <taxon>Actinomycetes</taxon>
        <taxon>Micromonosporales</taxon>
        <taxon>Micromonosporaceae</taxon>
        <taxon>Dactylosporangium</taxon>
    </lineage>
</organism>
<evidence type="ECO:0000256" key="2">
    <source>
        <dbReference type="SAM" id="Phobius"/>
    </source>
</evidence>
<feature type="transmembrane region" description="Helical" evidence="2">
    <location>
        <begin position="61"/>
        <end position="81"/>
    </location>
</feature>
<dbReference type="EMBL" id="CP073767">
    <property type="protein sequence ID" value="UWZ54043.1"/>
    <property type="molecule type" value="Genomic_DNA"/>
</dbReference>
<dbReference type="Pfam" id="PF04977">
    <property type="entry name" value="DivIC"/>
    <property type="match status" value="1"/>
</dbReference>